<dbReference type="InterPro" id="IPR056172">
    <property type="entry name" value="PolC_DP2_cat_dom"/>
</dbReference>
<keyword evidence="7 14" id="KW-0378">Hydrolase</keyword>
<dbReference type="PANTHER" id="PTHR42210">
    <property type="entry name" value="DNA POLYMERASE II LARGE SUBUNIT"/>
    <property type="match status" value="1"/>
</dbReference>
<dbReference type="NCBIfam" id="NF003103">
    <property type="entry name" value="PRK04023.1"/>
    <property type="match status" value="1"/>
</dbReference>
<dbReference type="InterPro" id="IPR056171">
    <property type="entry name" value="PolC_DP2_central_dom"/>
</dbReference>
<protein>
    <recommendedName>
        <fullName evidence="14">DNA polymerase II large subunit</fullName>
        <shortName evidence="14">Pol II</shortName>
        <ecNumber evidence="14">2.7.7.7</ecNumber>
    </recommendedName>
    <alternativeName>
        <fullName evidence="14">Exodeoxyribonuclease large subunit</fullName>
        <ecNumber evidence="14">3.1.11.1</ecNumber>
    </alternativeName>
</protein>
<evidence type="ECO:0000256" key="7">
    <source>
        <dbReference type="ARBA" id="ARBA00022801"/>
    </source>
</evidence>
<dbReference type="Pfam" id="PF24844">
    <property type="entry name" value="PolC_DP2_central"/>
    <property type="match status" value="1"/>
</dbReference>
<evidence type="ECO:0000256" key="3">
    <source>
        <dbReference type="ARBA" id="ARBA00022679"/>
    </source>
</evidence>
<dbReference type="HAMAP" id="MF_00324">
    <property type="entry name" value="DNApol_II_L_arch"/>
    <property type="match status" value="1"/>
</dbReference>
<evidence type="ECO:0000259" key="15">
    <source>
        <dbReference type="Pfam" id="PF03833"/>
    </source>
</evidence>
<keyword evidence="9 14" id="KW-0239">DNA-directed DNA polymerase</keyword>
<keyword evidence="8 14" id="KW-0269">Exonuclease</keyword>
<evidence type="ECO:0000259" key="16">
    <source>
        <dbReference type="Pfam" id="PF24844"/>
    </source>
</evidence>
<dbReference type="InterPro" id="IPR016033">
    <property type="entry name" value="PolC_DP2_N"/>
</dbReference>
<comment type="catalytic activity">
    <reaction evidence="14">
        <text>Exonucleolytic cleavage in the 3'- to 5'-direction to yield nucleoside 5'-phosphates.</text>
        <dbReference type="EC" id="3.1.11.1"/>
    </reaction>
</comment>
<evidence type="ECO:0000256" key="1">
    <source>
        <dbReference type="ARBA" id="ARBA00011053"/>
    </source>
</evidence>
<comment type="caution">
    <text evidence="18">The sequence shown here is derived from an EMBL/GenBank/DDBJ whole genome shotgun (WGS) entry which is preliminary data.</text>
</comment>
<feature type="domain" description="DNA polymerase II large subunit DP2 catalytic" evidence="17">
    <location>
        <begin position="723"/>
        <end position="1017"/>
    </location>
</feature>
<organism evidence="18 19">
    <name type="scientific">Caldiarchaeum subterraneum</name>
    <dbReference type="NCBI Taxonomy" id="311458"/>
    <lineage>
        <taxon>Archaea</taxon>
        <taxon>Nitrososphaerota</taxon>
        <taxon>Candidatus Caldarchaeales</taxon>
        <taxon>Candidatus Caldarchaeaceae</taxon>
        <taxon>Candidatus Caldarchaeum</taxon>
    </lineage>
</organism>
<feature type="domain" description="DNA polymerase II large subunit DP2 N-terminal" evidence="15">
    <location>
        <begin position="18"/>
        <end position="288"/>
    </location>
</feature>
<dbReference type="GO" id="GO:0008310">
    <property type="term" value="F:single-stranded DNA 3'-5' DNA exonuclease activity"/>
    <property type="evidence" value="ECO:0007669"/>
    <property type="project" value="UniProtKB-EC"/>
</dbReference>
<evidence type="ECO:0000256" key="2">
    <source>
        <dbReference type="ARBA" id="ARBA00011315"/>
    </source>
</evidence>
<gene>
    <name evidence="14" type="primary">polC</name>
    <name evidence="18" type="ORF">EYH45_00160</name>
</gene>
<dbReference type="GO" id="GO:0003677">
    <property type="term" value="F:DNA binding"/>
    <property type="evidence" value="ECO:0007669"/>
    <property type="project" value="UniProtKB-UniRule"/>
</dbReference>
<comment type="similarity">
    <text evidence="1 14">Belongs to the archaeal DNA polymerase II family.</text>
</comment>
<keyword evidence="6 14" id="KW-0540">Nuclease</keyword>
<evidence type="ECO:0000259" key="17">
    <source>
        <dbReference type="Pfam" id="PF24846"/>
    </source>
</evidence>
<dbReference type="NCBIfam" id="TIGR00354">
    <property type="entry name" value="polC"/>
    <property type="match status" value="1"/>
</dbReference>
<dbReference type="GO" id="GO:0006308">
    <property type="term" value="P:DNA catabolic process"/>
    <property type="evidence" value="ECO:0007669"/>
    <property type="project" value="UniProtKB-UniRule"/>
</dbReference>
<evidence type="ECO:0000256" key="14">
    <source>
        <dbReference type="HAMAP-Rule" id="MF_00324"/>
    </source>
</evidence>
<evidence type="ECO:0000313" key="18">
    <source>
        <dbReference type="EMBL" id="HIQ28958.1"/>
    </source>
</evidence>
<reference evidence="18" key="1">
    <citation type="journal article" date="2020" name="ISME J.">
        <title>Gammaproteobacteria mediating utilization of methyl-, sulfur- and petroleum organic compounds in deep ocean hydrothermal plumes.</title>
        <authorList>
            <person name="Zhou Z."/>
            <person name="Liu Y."/>
            <person name="Pan J."/>
            <person name="Cron B.R."/>
            <person name="Toner B.M."/>
            <person name="Anantharaman K."/>
            <person name="Breier J.A."/>
            <person name="Dick G.J."/>
            <person name="Li M."/>
        </authorList>
    </citation>
    <scope>NUCLEOTIDE SEQUENCE</scope>
    <source>
        <strain evidence="18">SZUA-1515</strain>
    </source>
</reference>
<evidence type="ECO:0000313" key="19">
    <source>
        <dbReference type="Proteomes" id="UP000608579"/>
    </source>
</evidence>
<accession>A0A832ZTZ9</accession>
<dbReference type="Pfam" id="PF24846">
    <property type="entry name" value="PolC_DP2_cat"/>
    <property type="match status" value="1"/>
</dbReference>
<dbReference type="GO" id="GO:0003887">
    <property type="term" value="F:DNA-directed DNA polymerase activity"/>
    <property type="evidence" value="ECO:0007669"/>
    <property type="project" value="UniProtKB-UniRule"/>
</dbReference>
<keyword evidence="10 14" id="KW-0238">DNA-binding</keyword>
<comment type="function">
    <text evidence="12 14">Possesses two activities: a DNA synthesis (polymerase) and an exonucleolytic activity that degrades single-stranded DNA in the 3'- to 5'-direction. Has a template-primer preference which is characteristic of a replicative DNA polymerase.</text>
</comment>
<dbReference type="EMBL" id="DQVM01000003">
    <property type="protein sequence ID" value="HIQ28958.1"/>
    <property type="molecule type" value="Genomic_DNA"/>
</dbReference>
<dbReference type="Proteomes" id="UP000608579">
    <property type="component" value="Unassembled WGS sequence"/>
</dbReference>
<evidence type="ECO:0000256" key="10">
    <source>
        <dbReference type="ARBA" id="ARBA00023125"/>
    </source>
</evidence>
<evidence type="ECO:0000256" key="12">
    <source>
        <dbReference type="ARBA" id="ARBA00025068"/>
    </source>
</evidence>
<dbReference type="GO" id="GO:0006261">
    <property type="term" value="P:DNA-templated DNA replication"/>
    <property type="evidence" value="ECO:0007669"/>
    <property type="project" value="UniProtKB-UniRule"/>
</dbReference>
<dbReference type="Pfam" id="PF03833">
    <property type="entry name" value="PolC_DP2_N"/>
    <property type="match status" value="1"/>
</dbReference>
<sequence length="1153" mass="130241">MEFGLKPLPKTVPSFLEEYYSNILLEIERVYSIASEFRKRTNSPIPYVETILADDIAERVEILVGPKGISEKIRELQATYRGEQLALKLAEEIVDNLRGSMDDEKVIKQALSTALAILTPPCITAAPTEGISHVKIKTNNDGSRYLAVYFAGPIRSAGGTELAAVVVLADYIRRLMGLDRYKPTEEEVRRFIEELRTYTRRVGKFQYSVPDNLIAMAIKKTPVEITGIPTDKITVPAYTNLPRIETNYLRGGALRVVNDGIVGRAKKVLKLVQSLGIDGWEWVEELIKQAKDIKKGDTDPDDKLSEVIGGRPVFSIHNTFGGFRIRYARPPNVGMSAVGVHPITMRILNGYIVVGTQLKTDYPGKGGVVTPVEVEPPVVKTNDGRVVKVDSEEKYQQVKDKISKILFLGDIVISVGDCIENNVELRPPGYCEEWWAEELKEALVKQKEKPNIHHSRLLSFMENPLCHIPSFEEALAISKTLDIPLHPRYTFFWENITVDELITLREWLKELPDVREKLQKLVLPANDRISDILTALLVEHEYANYQLTINSENLKILTTLLKPDTEYQLKDSKSDVFEILRELSGVKMRRKYVSSITARMGRPEKADIRSMDPSVMVLFPISLSGGNSRDVITAVKKGSNPIVDLVLRRCPSCGEKTWKEKCGRCGGFTVIVGVCGKCASEFEYNGEDVCRICGGELVFSSKQVVDLKKELEDALKTARVDSPDKVSAVKGLNSLVKQPEMLVKGILRRSYGLYVYKDGTIRFDSTNAPLTHFRPRQVNIDVATLRRLGYTHDIYGNPLVSEEQVCELKIQDIILPKKAGEHLVKVSKYVDDLLHKAAGMERYYRWESIDDVIGNLVVVLSPHTYAGVVCRVIGFVDAETTYAHPVLHAAKRRDCDGDEDSIMLLLDVLMNFSRLYLPNRIGGKMDSPLLITRIVYPEEVDEQAHNVDICFTYPLEFYRAAENGAKVSDITHLLETIKDRLSDDHRFYGIGFTLPRWELSIPRIESAYKKLDTMLEKISSQLELTEKLQAVKTSAVAEKIIATHLLPDILGNIRAFFIQSFRCKKCGKRYRRLPLSGRCINCQGELIQTVFRGAIEKYIELASDIVEKYGRDEYLIARTRNAIENIVEVFRESKKNETRKQEGIQATLESFNN</sequence>
<dbReference type="PIRSF" id="PIRSF016275">
    <property type="entry name" value="PolC_DP2"/>
    <property type="match status" value="1"/>
</dbReference>
<evidence type="ECO:0000256" key="8">
    <source>
        <dbReference type="ARBA" id="ARBA00022839"/>
    </source>
</evidence>
<feature type="domain" description="DNA polymerase II large subunit DP2 central" evidence="16">
    <location>
        <begin position="299"/>
        <end position="681"/>
    </location>
</feature>
<dbReference type="InterPro" id="IPR004475">
    <property type="entry name" value="PolC_DP2"/>
</dbReference>
<keyword evidence="3 14" id="KW-0808">Transferase</keyword>
<comment type="catalytic activity">
    <reaction evidence="13 14">
        <text>DNA(n) + a 2'-deoxyribonucleoside 5'-triphosphate = DNA(n+1) + diphosphate</text>
        <dbReference type="Rhea" id="RHEA:22508"/>
        <dbReference type="Rhea" id="RHEA-COMP:17339"/>
        <dbReference type="Rhea" id="RHEA-COMP:17340"/>
        <dbReference type="ChEBI" id="CHEBI:33019"/>
        <dbReference type="ChEBI" id="CHEBI:61560"/>
        <dbReference type="ChEBI" id="CHEBI:173112"/>
        <dbReference type="EC" id="2.7.7.7"/>
    </reaction>
</comment>
<dbReference type="EC" id="2.7.7.7" evidence="14"/>
<keyword evidence="5 14" id="KW-0235">DNA replication</keyword>
<evidence type="ECO:0000256" key="13">
    <source>
        <dbReference type="ARBA" id="ARBA00049244"/>
    </source>
</evidence>
<dbReference type="PANTHER" id="PTHR42210:SF1">
    <property type="entry name" value="DNA POLYMERASE II LARGE SUBUNIT"/>
    <property type="match status" value="1"/>
</dbReference>
<evidence type="ECO:0000256" key="5">
    <source>
        <dbReference type="ARBA" id="ARBA00022705"/>
    </source>
</evidence>
<evidence type="ECO:0000256" key="9">
    <source>
        <dbReference type="ARBA" id="ARBA00022932"/>
    </source>
</evidence>
<dbReference type="AlphaFoldDB" id="A0A832ZTZ9"/>
<keyword evidence="4 14" id="KW-0548">Nucleotidyltransferase</keyword>
<name>A0A832ZTZ9_CALS0</name>
<proteinExistence type="inferred from homology"/>
<evidence type="ECO:0000256" key="4">
    <source>
        <dbReference type="ARBA" id="ARBA00022695"/>
    </source>
</evidence>
<dbReference type="EC" id="3.1.11.1" evidence="14"/>
<keyword evidence="11 14" id="KW-0511">Multifunctional enzyme</keyword>
<evidence type="ECO:0000256" key="6">
    <source>
        <dbReference type="ARBA" id="ARBA00022722"/>
    </source>
</evidence>
<evidence type="ECO:0000256" key="11">
    <source>
        <dbReference type="ARBA" id="ARBA00023268"/>
    </source>
</evidence>
<comment type="subunit">
    <text evidence="2 14">Heterodimer of a large subunit and a small subunit.</text>
</comment>